<evidence type="ECO:0000313" key="3">
    <source>
        <dbReference type="EMBL" id="CAI75566.1"/>
    </source>
</evidence>
<accession>Q4UC85</accession>
<sequence length="417" mass="48760">MLPQVFYEYVTRNYNVVQLTLMQFNAFKRENEAQMASELMEVTNSAPKDEEYFSELLNIDPEQVNELAVYSISYDEEIKEYLKELLIYREICQEVIDVLYKNKDFEYILQFFEEIKQRYLTHEFLQLYIQRSIFRSIIYVMRVSRIMEKLMHIIPKSVMEMTFMRLLGSVPRSCAESEEAQDLFCIFLARSIVDGIVSASYIRKINRVQIGGILGVELIDKTIKWVKFNKNIYKAKEGSKLVVQFPMEILLMRRVKILGLITHLLRTGQASGFANRLQEIDNLNIDVVFTVRTLLRKFLTRENGLVSEVTEIIADLVEKKLMEGKLIGVMIKDIARVLHQGLKGNAPRIKVSFLFLHYTFSQTYYYLGTGLLFTAGSAVVYNGWDYYAPRQNNKIICLAHINTNLLAFLWLIQVLHY</sequence>
<dbReference type="KEGG" id="tan:TA04095"/>
<feature type="domain" description="MI" evidence="2">
    <location>
        <begin position="87"/>
        <end position="207"/>
    </location>
</feature>
<dbReference type="GeneID" id="3865387"/>
<dbReference type="InParanoid" id="Q4UC85"/>
<evidence type="ECO:0000256" key="1">
    <source>
        <dbReference type="SAM" id="Phobius"/>
    </source>
</evidence>
<dbReference type="VEuPathDB" id="PiroplasmaDB:TA04095"/>
<dbReference type="InterPro" id="IPR016024">
    <property type="entry name" value="ARM-type_fold"/>
</dbReference>
<organism evidence="3 4">
    <name type="scientific">Theileria annulata</name>
    <dbReference type="NCBI Taxonomy" id="5874"/>
    <lineage>
        <taxon>Eukaryota</taxon>
        <taxon>Sar</taxon>
        <taxon>Alveolata</taxon>
        <taxon>Apicomplexa</taxon>
        <taxon>Aconoidasida</taxon>
        <taxon>Piroplasmida</taxon>
        <taxon>Theileriidae</taxon>
        <taxon>Theileria</taxon>
    </lineage>
</organism>
<feature type="transmembrane region" description="Helical" evidence="1">
    <location>
        <begin position="364"/>
        <end position="384"/>
    </location>
</feature>
<dbReference type="PROSITE" id="PS51366">
    <property type="entry name" value="MI"/>
    <property type="match status" value="1"/>
</dbReference>
<dbReference type="eggNOG" id="KOG0403">
    <property type="taxonomic scope" value="Eukaryota"/>
</dbReference>
<reference evidence="3 4" key="1">
    <citation type="journal article" date="2005" name="Science">
        <title>Genome of the host-cell transforming parasite Theileria annulata compared with T. parva.</title>
        <authorList>
            <person name="Pain A."/>
            <person name="Renauld H."/>
            <person name="Berriman M."/>
            <person name="Murphy L."/>
            <person name="Yeats C.A."/>
            <person name="Weir W."/>
            <person name="Kerhornou A."/>
            <person name="Aslett M."/>
            <person name="Bishop R."/>
            <person name="Bouchier C."/>
            <person name="Cochet M."/>
            <person name="Coulson R.M.R."/>
            <person name="Cronin A."/>
            <person name="de Villiers E.P."/>
            <person name="Fraser A."/>
            <person name="Fosker N."/>
            <person name="Gardner M."/>
            <person name="Goble A."/>
            <person name="Griffiths-Jones S."/>
            <person name="Harris D.E."/>
            <person name="Katzer F."/>
            <person name="Larke N."/>
            <person name="Lord A."/>
            <person name="Maser P."/>
            <person name="McKellar S."/>
            <person name="Mooney P."/>
            <person name="Morton F."/>
            <person name="Nene V."/>
            <person name="O'Neil S."/>
            <person name="Price C."/>
            <person name="Quail M.A."/>
            <person name="Rabbinowitsch E."/>
            <person name="Rawlings N.D."/>
            <person name="Rutter S."/>
            <person name="Saunders D."/>
            <person name="Seeger K."/>
            <person name="Shah T."/>
            <person name="Squares R."/>
            <person name="Squares S."/>
            <person name="Tivey A."/>
            <person name="Walker A.R."/>
            <person name="Woodward J."/>
            <person name="Dobbelaere D.A.E."/>
            <person name="Langsley G."/>
            <person name="Rajandream M.A."/>
            <person name="McKeever D."/>
            <person name="Shiels B."/>
            <person name="Tait A."/>
            <person name="Barrell B.G."/>
            <person name="Hall N."/>
        </authorList>
    </citation>
    <scope>NUCLEOTIDE SEQUENCE [LARGE SCALE GENOMIC DNA]</scope>
    <source>
        <strain evidence="4">Ankara</strain>
    </source>
</reference>
<protein>
    <recommendedName>
        <fullName evidence="2">MI domain-containing protein</fullName>
    </recommendedName>
</protein>
<proteinExistence type="predicted"/>
<keyword evidence="1" id="KW-0812">Transmembrane</keyword>
<evidence type="ECO:0000259" key="2">
    <source>
        <dbReference type="PROSITE" id="PS51366"/>
    </source>
</evidence>
<dbReference type="EMBL" id="CR940352">
    <property type="protein sequence ID" value="CAI75566.1"/>
    <property type="molecule type" value="Genomic_DNA"/>
</dbReference>
<dbReference type="Proteomes" id="UP000001950">
    <property type="component" value="Chromosome 3"/>
</dbReference>
<dbReference type="RefSeq" id="XP_955042.1">
    <property type="nucleotide sequence ID" value="XM_949949.1"/>
</dbReference>
<keyword evidence="1" id="KW-0472">Membrane</keyword>
<dbReference type="AlphaFoldDB" id="Q4UC85"/>
<keyword evidence="4" id="KW-1185">Reference proteome</keyword>
<dbReference type="OrthoDB" id="414546at2759"/>
<name>Q4UC85_THEAN</name>
<keyword evidence="1" id="KW-1133">Transmembrane helix</keyword>
<dbReference type="Gene3D" id="1.25.40.180">
    <property type="match status" value="1"/>
</dbReference>
<gene>
    <name evidence="3" type="ORF">TA04095</name>
</gene>
<dbReference type="InterPro" id="IPR003891">
    <property type="entry name" value="Initiation_fac_eIF4g_MI"/>
</dbReference>
<evidence type="ECO:0000313" key="4">
    <source>
        <dbReference type="Proteomes" id="UP000001950"/>
    </source>
</evidence>
<feature type="transmembrane region" description="Helical" evidence="1">
    <location>
        <begin position="396"/>
        <end position="415"/>
    </location>
</feature>
<dbReference type="SUPFAM" id="SSF48371">
    <property type="entry name" value="ARM repeat"/>
    <property type="match status" value="1"/>
</dbReference>